<sequence>MEVNNNTKKFYEELEGKCDPEILLEIAKKGIFLFEPLYKYDKIKNHKYVVLISILAEQYFMINNDTQYIELKNIILSNFEHPNKTNNTEGMIIRLLIVNKFLLNEIINEKNVHMKDLFYTEIHKETYLLYLYKYKFISSKVFNLFYEDKPHFHYSYEFDIFEFLYFDNKHLLLNKLNNILEKKDIPMLGRILMYYCRDLNMLKFLSKIFCKNKIQLKPTYFYRVPLFFPLNILKEYANDFFSHNKLYMKYTNSSYIINTEIKDIDITHTKKEENENNDSNIKYYIKTYDNHCDKIYNFNIVKKYYYDEYGDCMLDDPYLTDINKMNTLNFVKTCLNNYDFLNNILMDPNYIFNINLSTNFGTEYLLMRLTYLISLIHNRYDYFIIETLCKCIDNSFISHYDLYIMIEIYDTKYEEPTNLALIYKVLANTPHKIFNRYCRSYPWDPYQL</sequence>
<name>A0A1Y1VUM2_9FUNG</name>
<proteinExistence type="predicted"/>
<gene>
    <name evidence="1" type="ORF">BCR32DRAFT_272990</name>
</gene>
<keyword evidence="2" id="KW-1185">Reference proteome</keyword>
<comment type="caution">
    <text evidence="1">The sequence shown here is derived from an EMBL/GenBank/DDBJ whole genome shotgun (WGS) entry which is preliminary data.</text>
</comment>
<dbReference type="AlphaFoldDB" id="A0A1Y1VUM2"/>
<protein>
    <submittedName>
        <fullName evidence="1">Uncharacterized protein</fullName>
    </submittedName>
</protein>
<evidence type="ECO:0000313" key="2">
    <source>
        <dbReference type="Proteomes" id="UP000193944"/>
    </source>
</evidence>
<accession>A0A1Y1VUM2</accession>
<dbReference type="Proteomes" id="UP000193944">
    <property type="component" value="Unassembled WGS sequence"/>
</dbReference>
<dbReference type="EMBL" id="MCFG01000503">
    <property type="protein sequence ID" value="ORX64715.1"/>
    <property type="molecule type" value="Genomic_DNA"/>
</dbReference>
<reference evidence="1 2" key="2">
    <citation type="submission" date="2016-08" db="EMBL/GenBank/DDBJ databases">
        <title>Pervasive Adenine N6-methylation of Active Genes in Fungi.</title>
        <authorList>
            <consortium name="DOE Joint Genome Institute"/>
            <person name="Mondo S.J."/>
            <person name="Dannebaum R.O."/>
            <person name="Kuo R.C."/>
            <person name="Labutti K."/>
            <person name="Haridas S."/>
            <person name="Kuo A."/>
            <person name="Salamov A."/>
            <person name="Ahrendt S.R."/>
            <person name="Lipzen A."/>
            <person name="Sullivan W."/>
            <person name="Andreopoulos W.B."/>
            <person name="Clum A."/>
            <person name="Lindquist E."/>
            <person name="Daum C."/>
            <person name="Ramamoorthy G.K."/>
            <person name="Gryganskyi A."/>
            <person name="Culley D."/>
            <person name="Magnuson J.K."/>
            <person name="James T.Y."/>
            <person name="O'Malley M.A."/>
            <person name="Stajich J.E."/>
            <person name="Spatafora J.W."/>
            <person name="Visel A."/>
            <person name="Grigoriev I.V."/>
        </authorList>
    </citation>
    <scope>NUCLEOTIDE SEQUENCE [LARGE SCALE GENOMIC DNA]</scope>
    <source>
        <strain evidence="1 2">S4</strain>
    </source>
</reference>
<reference evidence="1 2" key="1">
    <citation type="submission" date="2016-08" db="EMBL/GenBank/DDBJ databases">
        <title>A Parts List for Fungal Cellulosomes Revealed by Comparative Genomics.</title>
        <authorList>
            <consortium name="DOE Joint Genome Institute"/>
            <person name="Haitjema C.H."/>
            <person name="Gilmore S.P."/>
            <person name="Henske J.K."/>
            <person name="Solomon K.V."/>
            <person name="De Groot R."/>
            <person name="Kuo A."/>
            <person name="Mondo S.J."/>
            <person name="Salamov A.A."/>
            <person name="Labutti K."/>
            <person name="Zhao Z."/>
            <person name="Chiniquy J."/>
            <person name="Barry K."/>
            <person name="Brewer H.M."/>
            <person name="Purvine S.O."/>
            <person name="Wright A.T."/>
            <person name="Boxma B."/>
            <person name="Van Alen T."/>
            <person name="Hackstein J.H."/>
            <person name="Baker S.E."/>
            <person name="Grigoriev I.V."/>
            <person name="O'Malley M.A."/>
        </authorList>
    </citation>
    <scope>NUCLEOTIDE SEQUENCE [LARGE SCALE GENOMIC DNA]</scope>
    <source>
        <strain evidence="1 2">S4</strain>
    </source>
</reference>
<evidence type="ECO:0000313" key="1">
    <source>
        <dbReference type="EMBL" id="ORX64715.1"/>
    </source>
</evidence>
<organism evidence="1 2">
    <name type="scientific">Anaeromyces robustus</name>
    <dbReference type="NCBI Taxonomy" id="1754192"/>
    <lineage>
        <taxon>Eukaryota</taxon>
        <taxon>Fungi</taxon>
        <taxon>Fungi incertae sedis</taxon>
        <taxon>Chytridiomycota</taxon>
        <taxon>Chytridiomycota incertae sedis</taxon>
        <taxon>Neocallimastigomycetes</taxon>
        <taxon>Neocallimastigales</taxon>
        <taxon>Neocallimastigaceae</taxon>
        <taxon>Anaeromyces</taxon>
    </lineage>
</organism>
<dbReference type="OrthoDB" id="2171462at2759"/>